<evidence type="ECO:0000313" key="2">
    <source>
        <dbReference type="EMBL" id="MBB4680266.1"/>
    </source>
</evidence>
<feature type="domain" description="SnoaL-like" evidence="1">
    <location>
        <begin position="8"/>
        <end position="120"/>
    </location>
</feature>
<dbReference type="Gene3D" id="3.10.450.50">
    <property type="match status" value="1"/>
</dbReference>
<dbReference type="EMBL" id="JACHMH010000001">
    <property type="protein sequence ID" value="MBB4680266.1"/>
    <property type="molecule type" value="Genomic_DNA"/>
</dbReference>
<dbReference type="InterPro" id="IPR032710">
    <property type="entry name" value="NTF2-like_dom_sf"/>
</dbReference>
<dbReference type="InterPro" id="IPR037401">
    <property type="entry name" value="SnoaL-like"/>
</dbReference>
<dbReference type="SUPFAM" id="SSF54427">
    <property type="entry name" value="NTF2-like"/>
    <property type="match status" value="1"/>
</dbReference>
<protein>
    <recommendedName>
        <fullName evidence="1">SnoaL-like domain-containing protein</fullName>
    </recommendedName>
</protein>
<comment type="caution">
    <text evidence="2">The sequence shown here is derived from an EMBL/GenBank/DDBJ whole genome shotgun (WGS) entry which is preliminary data.</text>
</comment>
<gene>
    <name evidence="2" type="ORF">HNR67_006384</name>
</gene>
<sequence>MELAGYLRYVAAFNSQDWDLVHREFYAEDIEVRFPIAAFAGAAASLDWFRLAHEALVEVLVPRRIEFAHGGREIVADLDVRFIALGETGFAPGLSPARHGDTVDVPMRAVYRLDAADRISHLSVVFTGPPAPGRIG</sequence>
<reference evidence="2 3" key="1">
    <citation type="submission" date="2020-08" db="EMBL/GenBank/DDBJ databases">
        <title>Sequencing the genomes of 1000 actinobacteria strains.</title>
        <authorList>
            <person name="Klenk H.-P."/>
        </authorList>
    </citation>
    <scope>NUCLEOTIDE SEQUENCE [LARGE SCALE GENOMIC DNA]</scope>
    <source>
        <strain evidence="2 3">DSM 44230</strain>
    </source>
</reference>
<dbReference type="Pfam" id="PF12680">
    <property type="entry name" value="SnoaL_2"/>
    <property type="match status" value="1"/>
</dbReference>
<accession>A0A7W7CIA7</accession>
<proteinExistence type="predicted"/>
<dbReference type="AlphaFoldDB" id="A0A7W7CIA7"/>
<dbReference type="Proteomes" id="UP000533598">
    <property type="component" value="Unassembled WGS sequence"/>
</dbReference>
<dbReference type="RefSeq" id="WP_185005940.1">
    <property type="nucleotide sequence ID" value="NZ_BAAAUI010000009.1"/>
</dbReference>
<organism evidence="2 3">
    <name type="scientific">Crossiella cryophila</name>
    <dbReference type="NCBI Taxonomy" id="43355"/>
    <lineage>
        <taxon>Bacteria</taxon>
        <taxon>Bacillati</taxon>
        <taxon>Actinomycetota</taxon>
        <taxon>Actinomycetes</taxon>
        <taxon>Pseudonocardiales</taxon>
        <taxon>Pseudonocardiaceae</taxon>
        <taxon>Crossiella</taxon>
    </lineage>
</organism>
<evidence type="ECO:0000313" key="3">
    <source>
        <dbReference type="Proteomes" id="UP000533598"/>
    </source>
</evidence>
<keyword evidence="3" id="KW-1185">Reference proteome</keyword>
<evidence type="ECO:0000259" key="1">
    <source>
        <dbReference type="Pfam" id="PF12680"/>
    </source>
</evidence>
<name>A0A7W7CIA7_9PSEU</name>